<dbReference type="EMBL" id="AMZH03018243">
    <property type="protein sequence ID" value="RRT41857.1"/>
    <property type="molecule type" value="Genomic_DNA"/>
</dbReference>
<protein>
    <submittedName>
        <fullName evidence="2">Uncharacterized protein</fullName>
    </submittedName>
</protein>
<feature type="compositionally biased region" description="Basic and acidic residues" evidence="1">
    <location>
        <begin position="37"/>
        <end position="57"/>
    </location>
</feature>
<proteinExistence type="predicted"/>
<sequence length="80" mass="8838">MTGAMELQPDDGPRSSLSIGPGSDDVVGYHLTSLGDSPKDREGRWEHIERSPEEDQKTYRKNVGGCRIGRSYVLIILIGH</sequence>
<dbReference type="Proteomes" id="UP000287651">
    <property type="component" value="Unassembled WGS sequence"/>
</dbReference>
<evidence type="ECO:0000313" key="3">
    <source>
        <dbReference type="Proteomes" id="UP000287651"/>
    </source>
</evidence>
<comment type="caution">
    <text evidence="2">The sequence shown here is derived from an EMBL/GenBank/DDBJ whole genome shotgun (WGS) entry which is preliminary data.</text>
</comment>
<organism evidence="2 3">
    <name type="scientific">Ensete ventricosum</name>
    <name type="common">Abyssinian banana</name>
    <name type="synonym">Musa ensete</name>
    <dbReference type="NCBI Taxonomy" id="4639"/>
    <lineage>
        <taxon>Eukaryota</taxon>
        <taxon>Viridiplantae</taxon>
        <taxon>Streptophyta</taxon>
        <taxon>Embryophyta</taxon>
        <taxon>Tracheophyta</taxon>
        <taxon>Spermatophyta</taxon>
        <taxon>Magnoliopsida</taxon>
        <taxon>Liliopsida</taxon>
        <taxon>Zingiberales</taxon>
        <taxon>Musaceae</taxon>
        <taxon>Ensete</taxon>
    </lineage>
</organism>
<evidence type="ECO:0000256" key="1">
    <source>
        <dbReference type="SAM" id="MobiDB-lite"/>
    </source>
</evidence>
<accession>A0A426XQT4</accession>
<reference evidence="2 3" key="1">
    <citation type="journal article" date="2014" name="Agronomy (Basel)">
        <title>A Draft Genome Sequence for Ensete ventricosum, the Drought-Tolerant Tree Against Hunger.</title>
        <authorList>
            <person name="Harrison J."/>
            <person name="Moore K.A."/>
            <person name="Paszkiewicz K."/>
            <person name="Jones T."/>
            <person name="Grant M."/>
            <person name="Ambacheew D."/>
            <person name="Muzemil S."/>
            <person name="Studholme D.J."/>
        </authorList>
    </citation>
    <scope>NUCLEOTIDE SEQUENCE [LARGE SCALE GENOMIC DNA]</scope>
</reference>
<dbReference type="AlphaFoldDB" id="A0A426XQT4"/>
<feature type="region of interest" description="Disordered" evidence="1">
    <location>
        <begin position="1"/>
        <end position="57"/>
    </location>
</feature>
<gene>
    <name evidence="2" type="ORF">B296_00026813</name>
</gene>
<evidence type="ECO:0000313" key="2">
    <source>
        <dbReference type="EMBL" id="RRT41857.1"/>
    </source>
</evidence>
<name>A0A426XQT4_ENSVE</name>